<feature type="domain" description="J" evidence="8">
    <location>
        <begin position="36"/>
        <end position="95"/>
    </location>
</feature>
<evidence type="ECO:0000256" key="1">
    <source>
        <dbReference type="ARBA" id="ARBA00004141"/>
    </source>
</evidence>
<dbReference type="OrthoDB" id="10250354at2759"/>
<evidence type="ECO:0000313" key="15">
    <source>
        <dbReference type="Proteomes" id="UP000219860"/>
    </source>
</evidence>
<evidence type="ECO:0000313" key="11">
    <source>
        <dbReference type="EMBL" id="SCN25033.1"/>
    </source>
</evidence>
<dbReference type="Proteomes" id="UP000220214">
    <property type="component" value="Chromosome 9"/>
</dbReference>
<evidence type="ECO:0000256" key="2">
    <source>
        <dbReference type="ARBA" id="ARBA00022692"/>
    </source>
</evidence>
<dbReference type="Proteomes" id="UP000069549">
    <property type="component" value="Chromosome 9"/>
</dbReference>
<keyword evidence="5" id="KW-0143">Chaperone</keyword>
<dbReference type="PANTHER" id="PTHR44176:SF1">
    <property type="entry name" value="DNAJ HOMOLOG SUBFAMILY C MEMBER 25"/>
    <property type="match status" value="1"/>
</dbReference>
<feature type="transmembrane region" description="Helical" evidence="6">
    <location>
        <begin position="214"/>
        <end position="236"/>
    </location>
</feature>
<dbReference type="EMBL" id="LT608257">
    <property type="protein sequence ID" value="SCO61573.1"/>
    <property type="molecule type" value="Genomic_DNA"/>
</dbReference>
<evidence type="ECO:0000259" key="8">
    <source>
        <dbReference type="PROSITE" id="PS50076"/>
    </source>
</evidence>
<dbReference type="OMA" id="WFWRYTV"/>
<name>A0A0Y9WHP9_PLABE</name>
<dbReference type="GO" id="GO:0006457">
    <property type="term" value="P:protein folding"/>
    <property type="evidence" value="ECO:0007669"/>
    <property type="project" value="InterPro"/>
</dbReference>
<evidence type="ECO:0000256" key="6">
    <source>
        <dbReference type="SAM" id="Phobius"/>
    </source>
</evidence>
<reference evidence="9 14" key="1">
    <citation type="submission" date="2016-02" db="EMBL/GenBank/DDBJ databases">
        <authorList>
            <consortium name="Pathogen Informatics"/>
        </authorList>
    </citation>
    <scope>NUCLEOTIDE SEQUENCE [LARGE SCALE GENOMIC DNA]</scope>
    <source>
        <strain evidence="9 14">K173</strain>
        <strain evidence="10 18">NK65 ny</strain>
        <strain evidence="11 17">NK65e</strain>
        <strain evidence="13 15">SP11 Antwerpcl1</strain>
        <strain evidence="12 16">SP11 RLL</strain>
    </source>
</reference>
<organism evidence="9 14">
    <name type="scientific">Plasmodium berghei</name>
    <dbReference type="NCBI Taxonomy" id="5821"/>
    <lineage>
        <taxon>Eukaryota</taxon>
        <taxon>Sar</taxon>
        <taxon>Alveolata</taxon>
        <taxon>Apicomplexa</taxon>
        <taxon>Aconoidasida</taxon>
        <taxon>Haemosporida</taxon>
        <taxon>Plasmodiidae</taxon>
        <taxon>Plasmodium</taxon>
        <taxon>Plasmodium (Vinckeia)</taxon>
    </lineage>
</organism>
<dbReference type="InterPro" id="IPR036869">
    <property type="entry name" value="J_dom_sf"/>
</dbReference>
<evidence type="ECO:0000256" key="7">
    <source>
        <dbReference type="SAM" id="SignalP"/>
    </source>
</evidence>
<keyword evidence="4 6" id="KW-0472">Membrane</keyword>
<evidence type="ECO:0000313" key="10">
    <source>
        <dbReference type="EMBL" id="SCM21782.1"/>
    </source>
</evidence>
<dbReference type="Proteomes" id="UP000219974">
    <property type="component" value="Chromosome 9"/>
</dbReference>
<dbReference type="EMBL" id="LT160029">
    <property type="protein sequence ID" value="CXI40178.1"/>
    <property type="molecule type" value="Genomic_DNA"/>
</dbReference>
<protein>
    <submittedName>
        <fullName evidence="9">DnaJ protein, putative</fullName>
    </submittedName>
</protein>
<evidence type="ECO:0000313" key="18">
    <source>
        <dbReference type="Proteomes" id="UP000516480"/>
    </source>
</evidence>
<dbReference type="Pfam" id="PF00226">
    <property type="entry name" value="DnaJ"/>
    <property type="match status" value="1"/>
</dbReference>
<feature type="chain" id="PRO_5014242925" evidence="7">
    <location>
        <begin position="22"/>
        <end position="325"/>
    </location>
</feature>
<keyword evidence="2 6" id="KW-0812">Transmembrane</keyword>
<dbReference type="PROSITE" id="PS50076">
    <property type="entry name" value="DNAJ_2"/>
    <property type="match status" value="1"/>
</dbReference>
<dbReference type="InterPro" id="IPR044632">
    <property type="entry name" value="DNAJC25-like"/>
</dbReference>
<keyword evidence="3 6" id="KW-1133">Transmembrane helix</keyword>
<evidence type="ECO:0000256" key="5">
    <source>
        <dbReference type="ARBA" id="ARBA00023186"/>
    </source>
</evidence>
<accession>A0A0Y9WHP9</accession>
<evidence type="ECO:0000256" key="3">
    <source>
        <dbReference type="ARBA" id="ARBA00022989"/>
    </source>
</evidence>
<gene>
    <name evidence="9" type="ORF">PBK173_000186300</name>
    <name evidence="11" type="ORF">PBNK65E_000177800</name>
    <name evidence="10" type="ORF">PBNK65NY_000177000</name>
    <name evidence="13" type="ORF">PBSP11A_000176800</name>
    <name evidence="12" type="ORF">PBSP11RLL_000176900</name>
</gene>
<dbReference type="GO" id="GO:0005789">
    <property type="term" value="C:endoplasmic reticulum membrane"/>
    <property type="evidence" value="ECO:0007669"/>
    <property type="project" value="TreeGrafter"/>
</dbReference>
<dbReference type="Gene3D" id="1.10.287.110">
    <property type="entry name" value="DnaJ domain"/>
    <property type="match status" value="1"/>
</dbReference>
<dbReference type="AlphaFoldDB" id="A0A0Y9WHP9"/>
<evidence type="ECO:0000313" key="17">
    <source>
        <dbReference type="Proteomes" id="UP000220214"/>
    </source>
</evidence>
<dbReference type="EMBL" id="LT608145">
    <property type="protein sequence ID" value="SCM21782.1"/>
    <property type="molecule type" value="Genomic_DNA"/>
</dbReference>
<dbReference type="SUPFAM" id="SSF46565">
    <property type="entry name" value="Chaperone J-domain"/>
    <property type="match status" value="1"/>
</dbReference>
<keyword evidence="7" id="KW-0732">Signal</keyword>
<dbReference type="InterPro" id="IPR001623">
    <property type="entry name" value="DnaJ_domain"/>
</dbReference>
<feature type="transmembrane region" description="Helical" evidence="6">
    <location>
        <begin position="115"/>
        <end position="135"/>
    </location>
</feature>
<dbReference type="PANTHER" id="PTHR44176">
    <property type="entry name" value="DNAJ HOMOLOG SUBFAMILY C MEMBER 25"/>
    <property type="match status" value="1"/>
</dbReference>
<dbReference type="Proteomes" id="UP000219860">
    <property type="component" value="Chromosome 9"/>
</dbReference>
<proteinExistence type="predicted"/>
<dbReference type="Proteomes" id="UP000516480">
    <property type="component" value="Chromosome 9"/>
</dbReference>
<feature type="signal peptide" evidence="7">
    <location>
        <begin position="1"/>
        <end position="21"/>
    </location>
</feature>
<sequence length="325" mass="39616">MKIYFPLIFLLFFILTSNVNCLFKNVVSRFYCSEDNCYSILGISEKASIEDIRSSYFRQLKNLKESYDIKKKKKIVQAYNVLINKRSRKYYDYYLKNPDSIINIVNLNLLFLFKLFKVILSIIIMALFGILIQYINNKYEEKNMLHKFSKHKDFRKKVHEKIMLKYPQYKTYENKEKQKIEKSIEIEIAQELYNQHNKNKYNNPNQGKLNIYSLFKIIIIIKQIICFIIWIVKWIVKYYILNSEYDESDKIYITRRCLNMPLDKWNALDDDSKKMLLKKELWIKEKKQEFLSEIREKERLEKISSAKYKKEKRMKKKGFSFNYND</sequence>
<evidence type="ECO:0000313" key="13">
    <source>
        <dbReference type="EMBL" id="SCO61573.1"/>
    </source>
</evidence>
<dbReference type="EMBL" id="LT608273">
    <property type="protein sequence ID" value="SCO60075.1"/>
    <property type="molecule type" value="Genomic_DNA"/>
</dbReference>
<evidence type="ECO:0000313" key="14">
    <source>
        <dbReference type="Proteomes" id="UP000069549"/>
    </source>
</evidence>
<evidence type="ECO:0000313" key="9">
    <source>
        <dbReference type="EMBL" id="CXI40178.1"/>
    </source>
</evidence>
<evidence type="ECO:0000313" key="16">
    <source>
        <dbReference type="Proteomes" id="UP000219974"/>
    </source>
</evidence>
<dbReference type="CDD" id="cd06257">
    <property type="entry name" value="DnaJ"/>
    <property type="match status" value="1"/>
</dbReference>
<dbReference type="EMBL" id="LT614635">
    <property type="protein sequence ID" value="SCN25033.1"/>
    <property type="molecule type" value="Genomic_DNA"/>
</dbReference>
<evidence type="ECO:0000256" key="4">
    <source>
        <dbReference type="ARBA" id="ARBA00023136"/>
    </source>
</evidence>
<evidence type="ECO:0000313" key="12">
    <source>
        <dbReference type="EMBL" id="SCO60075.1"/>
    </source>
</evidence>
<comment type="subcellular location">
    <subcellularLocation>
        <location evidence="1">Membrane</location>
        <topology evidence="1">Multi-pass membrane protein</topology>
    </subcellularLocation>
</comment>
<dbReference type="VEuPathDB" id="PlasmoDB:PBANKA_0905800"/>